<dbReference type="Proteomes" id="UP000885986">
    <property type="component" value="Unassembled WGS sequence"/>
</dbReference>
<evidence type="ECO:0008006" key="2">
    <source>
        <dbReference type="Google" id="ProtNLM"/>
    </source>
</evidence>
<organism evidence="1">
    <name type="scientific">Desulfurivibrio alkaliphilus</name>
    <dbReference type="NCBI Taxonomy" id="427923"/>
    <lineage>
        <taxon>Bacteria</taxon>
        <taxon>Pseudomonadati</taxon>
        <taxon>Thermodesulfobacteriota</taxon>
        <taxon>Desulfobulbia</taxon>
        <taxon>Desulfobulbales</taxon>
        <taxon>Desulfobulbaceae</taxon>
        <taxon>Desulfurivibrio</taxon>
    </lineage>
</organism>
<evidence type="ECO:0000313" key="1">
    <source>
        <dbReference type="EMBL" id="HET97335.1"/>
    </source>
</evidence>
<accession>A0A7C2X934</accession>
<comment type="caution">
    <text evidence="1">The sequence shown here is derived from an EMBL/GenBank/DDBJ whole genome shotgun (WGS) entry which is preliminary data.</text>
</comment>
<gene>
    <name evidence="1" type="ORF">ENN98_01260</name>
</gene>
<dbReference type="AlphaFoldDB" id="A0A7C2X934"/>
<dbReference type="EMBL" id="DSDS01000029">
    <property type="protein sequence ID" value="HET97335.1"/>
    <property type="molecule type" value="Genomic_DNA"/>
</dbReference>
<protein>
    <recommendedName>
        <fullName evidence="2">Lipoprotein</fullName>
    </recommendedName>
</protein>
<reference evidence="1" key="1">
    <citation type="journal article" date="2020" name="mSystems">
        <title>Genome- and Community-Level Interaction Insights into Carbon Utilization and Element Cycling Functions of Hydrothermarchaeota in Hydrothermal Sediment.</title>
        <authorList>
            <person name="Zhou Z."/>
            <person name="Liu Y."/>
            <person name="Xu W."/>
            <person name="Pan J."/>
            <person name="Luo Z.H."/>
            <person name="Li M."/>
        </authorList>
    </citation>
    <scope>NUCLEOTIDE SEQUENCE [LARGE SCALE GENOMIC DNA]</scope>
    <source>
        <strain evidence="1">SpSt-1224</strain>
    </source>
</reference>
<name>A0A7C2X934_9BACT</name>
<proteinExistence type="predicted"/>
<sequence length="208" mass="22644">MGKIVGGCSSHNQLEVIMSLFARCCRSVCWALGLLMAASLLTGCASRTVVKSDLRIKGAPDWVNRGSQALSDRDGRLFHGVGSAPAVGDLSLQTSVADDRARAELARILSSYLQIVSREYLVAGGGGTSEQALSRQIENVTRVNLRGARIIGRWRDRRTDAVYALAELDMQQVKSTVAMVQEMDEGLKIHVGRHADNIFDRMVEGDLK</sequence>